<comment type="caution">
    <text evidence="2">The sequence shown here is derived from an EMBL/GenBank/DDBJ whole genome shotgun (WGS) entry which is preliminary data.</text>
</comment>
<sequence length="550" mass="60035">MKVSAETVAALCGKFEAVLPHLDERQRRLYLGAEAQALGHGGITAVATAAGVSTVTVSRGLHQLRGGPSVLGRQRAPGGGRKPLTTTDPGLQAALDSLIEPTELGDPASVLRWTTASLRDLAEQLTATGHPVGATTVGKLLHQMGYSLQAAAQTRSGGNHPDRDAQFRHIHAAVNAFLTDGQPVISVDAKKKEAIGNYQRPGRTWRPKGIPIEVDDHAFPADTDLITPYGIYDLGKDSGWVNVGTDRNTAAFAVESIRRWWYDRGHLDHPRAAALLITADAGGPNGVLFHTWRWQLAALAREMDIPITVCHFPPGTSKWNKVEHRLFSRITCAWRGIPLTSHEVAVKAIASAHTRTGLVVQAELDTHRYPTGQNPAPWQVAALPLSRDAFHGDWNYTLHPAPEPQRTPPRRTDPAATAWLSDPALTGMPRQELDSLVELVADDWQWLADRDLTRRTGQPRQRPSAHGIGQLEHHIRVLAAVLRARRVATTVLITEILGCHRTYLNRCADGAAELLARHDIYIAPVEGPKARTRAQLQARIDAAQQHQDGQ</sequence>
<dbReference type="NCBIfam" id="NF033519">
    <property type="entry name" value="transpos_ISAzo13"/>
    <property type="match status" value="1"/>
</dbReference>
<evidence type="ECO:0000313" key="2">
    <source>
        <dbReference type="EMBL" id="KUO10007.1"/>
    </source>
</evidence>
<dbReference type="STRING" id="909626.AQJ91_48215"/>
<name>A0A117RUF1_9ACTN</name>
<keyword evidence="3" id="KW-1185">Reference proteome</keyword>
<dbReference type="RefSeq" id="WP_067036765.1">
    <property type="nucleotide sequence ID" value="NZ_KQ949179.1"/>
</dbReference>
<dbReference type="Pfam" id="PF07592">
    <property type="entry name" value="DDE_Tnp_ISAZ013"/>
    <property type="match status" value="1"/>
</dbReference>
<accession>A0A117RUF1</accession>
<dbReference type="OrthoDB" id="8782691at2"/>
<gene>
    <name evidence="2" type="ORF">AQJ91_48215</name>
</gene>
<dbReference type="InterPro" id="IPR011518">
    <property type="entry name" value="Transposase_36"/>
</dbReference>
<dbReference type="AlphaFoldDB" id="A0A117RUF1"/>
<evidence type="ECO:0000256" key="1">
    <source>
        <dbReference type="SAM" id="MobiDB-lite"/>
    </source>
</evidence>
<protein>
    <recommendedName>
        <fullName evidence="4">Transposase</fullName>
    </recommendedName>
</protein>
<dbReference type="Proteomes" id="UP000053260">
    <property type="component" value="Unassembled WGS sequence"/>
</dbReference>
<feature type="region of interest" description="Disordered" evidence="1">
    <location>
        <begin position="63"/>
        <end position="88"/>
    </location>
</feature>
<proteinExistence type="predicted"/>
<dbReference type="EMBL" id="LMXB01000201">
    <property type="protein sequence ID" value="KUO10007.1"/>
    <property type="molecule type" value="Genomic_DNA"/>
</dbReference>
<evidence type="ECO:0000313" key="3">
    <source>
        <dbReference type="Proteomes" id="UP000053260"/>
    </source>
</evidence>
<evidence type="ECO:0008006" key="4">
    <source>
        <dbReference type="Google" id="ProtNLM"/>
    </source>
</evidence>
<organism evidence="2 3">
    <name type="scientific">Streptomyces dysideae</name>
    <dbReference type="NCBI Taxonomy" id="909626"/>
    <lineage>
        <taxon>Bacteria</taxon>
        <taxon>Bacillati</taxon>
        <taxon>Actinomycetota</taxon>
        <taxon>Actinomycetes</taxon>
        <taxon>Kitasatosporales</taxon>
        <taxon>Streptomycetaceae</taxon>
        <taxon>Streptomyces</taxon>
    </lineage>
</organism>
<reference evidence="2 3" key="1">
    <citation type="submission" date="2015-10" db="EMBL/GenBank/DDBJ databases">
        <title>Draft genome sequence of Streptomyces sp. RV15, isolated from a marine sponge.</title>
        <authorList>
            <person name="Ruckert C."/>
            <person name="Abdelmohsen U.R."/>
            <person name="Winkler A."/>
            <person name="Hentschel U."/>
            <person name="Kalinowski J."/>
            <person name="Kampfer P."/>
            <person name="Glaeser S."/>
        </authorList>
    </citation>
    <scope>NUCLEOTIDE SEQUENCE [LARGE SCALE GENOMIC DNA]</scope>
    <source>
        <strain evidence="2 3">RV15</strain>
    </source>
</reference>